<reference evidence="1 2" key="1">
    <citation type="submission" date="2018-08" db="EMBL/GenBank/DDBJ databases">
        <title>A genome reference for cultivated species of the human gut microbiota.</title>
        <authorList>
            <person name="Zou Y."/>
            <person name="Xue W."/>
            <person name="Luo G."/>
        </authorList>
    </citation>
    <scope>NUCLEOTIDE SEQUENCE [LARGE SCALE GENOMIC DNA]</scope>
    <source>
        <strain evidence="1 2">TF05-5AC</strain>
    </source>
</reference>
<keyword evidence="2" id="KW-1185">Reference proteome</keyword>
<protein>
    <submittedName>
        <fullName evidence="1">Uncharacterized protein</fullName>
    </submittedName>
</protein>
<evidence type="ECO:0000313" key="1">
    <source>
        <dbReference type="EMBL" id="RGE60404.1"/>
    </source>
</evidence>
<dbReference type="EMBL" id="QVLV01000007">
    <property type="protein sequence ID" value="RGE60404.1"/>
    <property type="molecule type" value="Genomic_DNA"/>
</dbReference>
<sequence length="70" mass="8041">MFPELSFQGIRGRDSGKKKMEMNRAFSAPPAVYIPAGRAEKALVIFYVSLLLPQVYHLRITRAVYFFQCN</sequence>
<proteinExistence type="predicted"/>
<dbReference type="Proteomes" id="UP000260812">
    <property type="component" value="Unassembled WGS sequence"/>
</dbReference>
<name>A0A3E3I555_9FIRM</name>
<evidence type="ECO:0000313" key="2">
    <source>
        <dbReference type="Proteomes" id="UP000260812"/>
    </source>
</evidence>
<accession>A0A3E3I555</accession>
<comment type="caution">
    <text evidence="1">The sequence shown here is derived from an EMBL/GenBank/DDBJ whole genome shotgun (WGS) entry which is preliminary data.</text>
</comment>
<organism evidence="1 2">
    <name type="scientific">Eisenbergiella massiliensis</name>
    <dbReference type="NCBI Taxonomy" id="1720294"/>
    <lineage>
        <taxon>Bacteria</taxon>
        <taxon>Bacillati</taxon>
        <taxon>Bacillota</taxon>
        <taxon>Clostridia</taxon>
        <taxon>Lachnospirales</taxon>
        <taxon>Lachnospiraceae</taxon>
        <taxon>Eisenbergiella</taxon>
    </lineage>
</organism>
<dbReference type="AlphaFoldDB" id="A0A3E3I555"/>
<gene>
    <name evidence="1" type="ORF">DXC51_12605</name>
</gene>